<dbReference type="WBParaSite" id="ES5_v2.g27242.t1">
    <property type="protein sequence ID" value="ES5_v2.g27242.t1"/>
    <property type="gene ID" value="ES5_v2.g27242"/>
</dbReference>
<sequence length="107" mass="11977">MDLAAHACSELIWQKGLLHKGPGLCHGVSGNGYAFLMMYRLTNDDTYLTKAKLFGLIMMNPDFQKQARVPDRPWSLFEGWAGALCFLSDLLNPNNAQFPLIPISFSQ</sequence>
<name>A0AC34GCK7_9BILA</name>
<organism evidence="1 2">
    <name type="scientific">Panagrolaimus sp. ES5</name>
    <dbReference type="NCBI Taxonomy" id="591445"/>
    <lineage>
        <taxon>Eukaryota</taxon>
        <taxon>Metazoa</taxon>
        <taxon>Ecdysozoa</taxon>
        <taxon>Nematoda</taxon>
        <taxon>Chromadorea</taxon>
        <taxon>Rhabditida</taxon>
        <taxon>Tylenchina</taxon>
        <taxon>Panagrolaimomorpha</taxon>
        <taxon>Panagrolaimoidea</taxon>
        <taxon>Panagrolaimidae</taxon>
        <taxon>Panagrolaimus</taxon>
    </lineage>
</organism>
<dbReference type="Proteomes" id="UP000887579">
    <property type="component" value="Unplaced"/>
</dbReference>
<evidence type="ECO:0000313" key="2">
    <source>
        <dbReference type="WBParaSite" id="ES5_v2.g27242.t1"/>
    </source>
</evidence>
<accession>A0AC34GCK7</accession>
<protein>
    <submittedName>
        <fullName evidence="2">LanC-like protein</fullName>
    </submittedName>
</protein>
<reference evidence="2" key="1">
    <citation type="submission" date="2022-11" db="UniProtKB">
        <authorList>
            <consortium name="WormBaseParasite"/>
        </authorList>
    </citation>
    <scope>IDENTIFICATION</scope>
</reference>
<proteinExistence type="predicted"/>
<evidence type="ECO:0000313" key="1">
    <source>
        <dbReference type="Proteomes" id="UP000887579"/>
    </source>
</evidence>